<gene>
    <name evidence="1" type="ORF">JI62_16725</name>
</gene>
<evidence type="ECO:0000313" key="1">
    <source>
        <dbReference type="EMBL" id="OWV29237.1"/>
    </source>
</evidence>
<dbReference type="RefSeq" id="WP_088701246.1">
    <property type="nucleotide sequence ID" value="NZ_JPUA01000034.1"/>
</dbReference>
<dbReference type="AlphaFoldDB" id="A0A246RZ47"/>
<organism evidence="1 2">
    <name type="scientific">Halomonas campaniensis</name>
    <dbReference type="NCBI Taxonomy" id="213554"/>
    <lineage>
        <taxon>Bacteria</taxon>
        <taxon>Pseudomonadati</taxon>
        <taxon>Pseudomonadota</taxon>
        <taxon>Gammaproteobacteria</taxon>
        <taxon>Oceanospirillales</taxon>
        <taxon>Halomonadaceae</taxon>
        <taxon>Halomonas</taxon>
    </lineage>
</organism>
<dbReference type="OrthoDB" id="5616219at2"/>
<sequence length="77" mass="8805">MHAIEFEADIQNGMVKIPDEYAHLKNRHARIVVLYENTSDEADASIKQVGIDFRSVKASSLAAQDGVEYQRNLRDEW</sequence>
<proteinExistence type="predicted"/>
<comment type="caution">
    <text evidence="1">The sequence shown here is derived from an EMBL/GenBank/DDBJ whole genome shotgun (WGS) entry which is preliminary data.</text>
</comment>
<dbReference type="EMBL" id="JPUA01000034">
    <property type="protein sequence ID" value="OWV29237.1"/>
    <property type="molecule type" value="Genomic_DNA"/>
</dbReference>
<evidence type="ECO:0000313" key="2">
    <source>
        <dbReference type="Proteomes" id="UP000197334"/>
    </source>
</evidence>
<protein>
    <submittedName>
        <fullName evidence="1">Uncharacterized protein</fullName>
    </submittedName>
</protein>
<name>A0A246RZ47_9GAMM</name>
<keyword evidence="2" id="KW-1185">Reference proteome</keyword>
<dbReference type="Proteomes" id="UP000197334">
    <property type="component" value="Unassembled WGS sequence"/>
</dbReference>
<reference evidence="1 2" key="1">
    <citation type="submission" date="2014-08" db="EMBL/GenBank/DDBJ databases">
        <title>Draft genome sequence of a novel L-asparaginase producing marine bacterium, Halomonas campaniensis.</title>
        <authorList>
            <person name="Sundarakrishnan B."/>
            <person name="Moushumi Priya A."/>
            <person name="Raman G."/>
            <person name="Sakthivel N."/>
            <person name="Park S."/>
            <person name="Jayachandran S."/>
        </authorList>
    </citation>
    <scope>NUCLEOTIDE SEQUENCE [LARGE SCALE GENOMIC DNA]</scope>
    <source>
        <strain evidence="1 2">SK03</strain>
    </source>
</reference>
<accession>A0A246RZ47</accession>